<feature type="region of interest" description="Disordered" evidence="1">
    <location>
        <begin position="351"/>
        <end position="394"/>
    </location>
</feature>
<dbReference type="PANTHER" id="PTHR38887:SF1">
    <property type="entry name" value="RAS MODIFICATION PROTEIN ERF4"/>
    <property type="match status" value="1"/>
</dbReference>
<dbReference type="EMBL" id="KN881666">
    <property type="protein sequence ID" value="KIY51208.1"/>
    <property type="molecule type" value="Genomic_DNA"/>
</dbReference>
<proteinExistence type="predicted"/>
<feature type="compositionally biased region" description="Basic and acidic residues" evidence="1">
    <location>
        <begin position="373"/>
        <end position="394"/>
    </location>
</feature>
<keyword evidence="3" id="KW-1185">Reference proteome</keyword>
<sequence length="394" mass="43788">MSSSPSPPYVEQLPSEEELARNADLLIREYLPQQPEIPTGAERAILSLPFCIPQITSSANAPFARGTNDVLLDVLGLSETDWLRFLDGLNLAIVASPPLRIVNVAGMALGLVPYHWAILAGIALQVSSRTAMAVLSKTLTDRYLRAANLNLFHPHGLSARLVTTPALRHLLQGTELETPSKTKNTLKRVRLGVGGILLRLPVTGQIMRSVAGQPPRLGSQGTVLQRRLDLFEGYALPVNLNVPSPQPPTKAMDHIQEWSIKFDQGLQGWQEKRANKWRARAEQDRADREANPNGRAGRRARRDERRLLGPKGLKAERRAVNADLLEHWGNDMVVWLVVMTAEKDAQIEGIEKADSLDNEESVPRSAFEAQVQSEEKDEKEIFRATADVKEEERE</sequence>
<feature type="compositionally biased region" description="Basic and acidic residues" evidence="1">
    <location>
        <begin position="273"/>
        <end position="290"/>
    </location>
</feature>
<dbReference type="AlphaFoldDB" id="A0A0D7AKA4"/>
<evidence type="ECO:0000256" key="1">
    <source>
        <dbReference type="SAM" id="MobiDB-lite"/>
    </source>
</evidence>
<evidence type="ECO:0000313" key="3">
    <source>
        <dbReference type="Proteomes" id="UP000054144"/>
    </source>
</evidence>
<name>A0A0D7AKA4_9AGAR</name>
<feature type="region of interest" description="Disordered" evidence="1">
    <location>
        <begin position="273"/>
        <end position="309"/>
    </location>
</feature>
<accession>A0A0D7AKA4</accession>
<dbReference type="Proteomes" id="UP000054144">
    <property type="component" value="Unassembled WGS sequence"/>
</dbReference>
<dbReference type="PANTHER" id="PTHR38887">
    <property type="entry name" value="CHROMOSOME 21, WHOLE GENOME SHOTGUN SEQUENCE"/>
    <property type="match status" value="1"/>
</dbReference>
<gene>
    <name evidence="2" type="ORF">FISHEDRAFT_37544</name>
</gene>
<dbReference type="InterPro" id="IPR053221">
    <property type="entry name" value="Burnettramic_acid_biosynth"/>
</dbReference>
<reference evidence="2 3" key="1">
    <citation type="journal article" date="2015" name="Fungal Genet. Biol.">
        <title>Evolution of novel wood decay mechanisms in Agaricales revealed by the genome sequences of Fistulina hepatica and Cylindrobasidium torrendii.</title>
        <authorList>
            <person name="Floudas D."/>
            <person name="Held B.W."/>
            <person name="Riley R."/>
            <person name="Nagy L.G."/>
            <person name="Koehler G."/>
            <person name="Ransdell A.S."/>
            <person name="Younus H."/>
            <person name="Chow J."/>
            <person name="Chiniquy J."/>
            <person name="Lipzen A."/>
            <person name="Tritt A."/>
            <person name="Sun H."/>
            <person name="Haridas S."/>
            <person name="LaButti K."/>
            <person name="Ohm R.A."/>
            <person name="Kues U."/>
            <person name="Blanchette R.A."/>
            <person name="Grigoriev I.V."/>
            <person name="Minto R.E."/>
            <person name="Hibbett D.S."/>
        </authorList>
    </citation>
    <scope>NUCLEOTIDE SEQUENCE [LARGE SCALE GENOMIC DNA]</scope>
    <source>
        <strain evidence="2 3">ATCC 64428</strain>
    </source>
</reference>
<organism evidence="2 3">
    <name type="scientific">Fistulina hepatica ATCC 64428</name>
    <dbReference type="NCBI Taxonomy" id="1128425"/>
    <lineage>
        <taxon>Eukaryota</taxon>
        <taxon>Fungi</taxon>
        <taxon>Dikarya</taxon>
        <taxon>Basidiomycota</taxon>
        <taxon>Agaricomycotina</taxon>
        <taxon>Agaricomycetes</taxon>
        <taxon>Agaricomycetidae</taxon>
        <taxon>Agaricales</taxon>
        <taxon>Fistulinaceae</taxon>
        <taxon>Fistulina</taxon>
    </lineage>
</organism>
<protein>
    <submittedName>
        <fullName evidence="2">Uncharacterized protein</fullName>
    </submittedName>
</protein>
<dbReference type="OrthoDB" id="3068835at2759"/>
<evidence type="ECO:0000313" key="2">
    <source>
        <dbReference type="EMBL" id="KIY51208.1"/>
    </source>
</evidence>